<sequence>MVQVCSAVCGANRSATSMETLSRQHSCVTRT</sequence>
<dbReference type="VEuPathDB" id="FungiDB:H257_14255"/>
<name>W4FU92_APHAT</name>
<evidence type="ECO:0000313" key="1">
    <source>
        <dbReference type="EMBL" id="ETV70228.1"/>
    </source>
</evidence>
<dbReference type="AlphaFoldDB" id="W4FU92"/>
<gene>
    <name evidence="1" type="ORF">H257_14255</name>
</gene>
<proteinExistence type="predicted"/>
<reference evidence="1" key="1">
    <citation type="submission" date="2013-12" db="EMBL/GenBank/DDBJ databases">
        <title>The Genome Sequence of Aphanomyces astaci APO3.</title>
        <authorList>
            <consortium name="The Broad Institute Genomics Platform"/>
            <person name="Russ C."/>
            <person name="Tyler B."/>
            <person name="van West P."/>
            <person name="Dieguez-Uribeondo J."/>
            <person name="Young S.K."/>
            <person name="Zeng Q."/>
            <person name="Gargeya S."/>
            <person name="Fitzgerald M."/>
            <person name="Abouelleil A."/>
            <person name="Alvarado L."/>
            <person name="Chapman S.B."/>
            <person name="Gainer-Dewar J."/>
            <person name="Goldberg J."/>
            <person name="Griggs A."/>
            <person name="Gujja S."/>
            <person name="Hansen M."/>
            <person name="Howarth C."/>
            <person name="Imamovic A."/>
            <person name="Ireland A."/>
            <person name="Larimer J."/>
            <person name="McCowan C."/>
            <person name="Murphy C."/>
            <person name="Pearson M."/>
            <person name="Poon T.W."/>
            <person name="Priest M."/>
            <person name="Roberts A."/>
            <person name="Saif S."/>
            <person name="Shea T."/>
            <person name="Sykes S."/>
            <person name="Wortman J."/>
            <person name="Nusbaum C."/>
            <person name="Birren B."/>
        </authorList>
    </citation>
    <scope>NUCLEOTIDE SEQUENCE [LARGE SCALE GENOMIC DNA]</scope>
    <source>
        <strain evidence="1">APO3</strain>
    </source>
</reference>
<protein>
    <submittedName>
        <fullName evidence="1">Uncharacterized protein</fullName>
    </submittedName>
</protein>
<dbReference type="GeneID" id="20816251"/>
<dbReference type="RefSeq" id="XP_009840324.1">
    <property type="nucleotide sequence ID" value="XM_009842022.1"/>
</dbReference>
<organism evidence="1">
    <name type="scientific">Aphanomyces astaci</name>
    <name type="common">Crayfish plague agent</name>
    <dbReference type="NCBI Taxonomy" id="112090"/>
    <lineage>
        <taxon>Eukaryota</taxon>
        <taxon>Sar</taxon>
        <taxon>Stramenopiles</taxon>
        <taxon>Oomycota</taxon>
        <taxon>Saprolegniomycetes</taxon>
        <taxon>Saprolegniales</taxon>
        <taxon>Verrucalvaceae</taxon>
        <taxon>Aphanomyces</taxon>
    </lineage>
</organism>
<accession>W4FU92</accession>
<dbReference type="EMBL" id="KI913168">
    <property type="protein sequence ID" value="ETV70228.1"/>
    <property type="molecule type" value="Genomic_DNA"/>
</dbReference>